<proteinExistence type="predicted"/>
<protein>
    <submittedName>
        <fullName evidence="1">Putative ovule protein</fullName>
    </submittedName>
</protein>
<reference evidence="1" key="1">
    <citation type="submission" date="2015-12" db="EMBL/GenBank/DDBJ databases">
        <title>Gene expression during late stages of embryo sac development: a critical building block for successful pollen-pistil interactions.</title>
        <authorList>
            <person name="Liu Y."/>
            <person name="Joly V."/>
            <person name="Sabar M."/>
            <person name="Matton D.P."/>
        </authorList>
    </citation>
    <scope>NUCLEOTIDE SEQUENCE</scope>
</reference>
<evidence type="ECO:0000313" key="1">
    <source>
        <dbReference type="EMBL" id="JAP09209.1"/>
    </source>
</evidence>
<name>A0A0V0GNC1_SOLCH</name>
<accession>A0A0V0GNC1</accession>
<sequence>MLYILLACLLVFICSLCNLLLPYSILVNTSSMDQGNREHDNTFCVRVWEEELFPCVWSHSR</sequence>
<dbReference type="AlphaFoldDB" id="A0A0V0GNC1"/>
<dbReference type="EMBL" id="GEDG01035434">
    <property type="protein sequence ID" value="JAP09209.1"/>
    <property type="molecule type" value="Transcribed_RNA"/>
</dbReference>
<organism evidence="1">
    <name type="scientific">Solanum chacoense</name>
    <name type="common">Chaco potato</name>
    <dbReference type="NCBI Taxonomy" id="4108"/>
    <lineage>
        <taxon>Eukaryota</taxon>
        <taxon>Viridiplantae</taxon>
        <taxon>Streptophyta</taxon>
        <taxon>Embryophyta</taxon>
        <taxon>Tracheophyta</taxon>
        <taxon>Spermatophyta</taxon>
        <taxon>Magnoliopsida</taxon>
        <taxon>eudicotyledons</taxon>
        <taxon>Gunneridae</taxon>
        <taxon>Pentapetalae</taxon>
        <taxon>asterids</taxon>
        <taxon>lamiids</taxon>
        <taxon>Solanales</taxon>
        <taxon>Solanaceae</taxon>
        <taxon>Solanoideae</taxon>
        <taxon>Solaneae</taxon>
        <taxon>Solanum</taxon>
    </lineage>
</organism>